<evidence type="ECO:0000313" key="1">
    <source>
        <dbReference type="Proteomes" id="UP000504603"/>
    </source>
</evidence>
<sequence length="352" mass="39433">MSRPQEPHRPFFPFGNPFRAISPKGSKLSSRLVFLLAAFEDSLAERLKKLTPKSDNDIVSFSWMELAMKLLCETHNDVKTLIEDLGLPVSDWEEKWLDEYLGISVKLLDICNDFSSELSQLNQGQLVLRCALHNLESTSSNQFVQACSSLDGWSKHISSRTSRFESCCSILDSLEESLDPPKVKNSSKGKVLMHVMYGVKVETLFICSVFASVFSGSSKKLFPITVPDTYRWAQAFTDLQKNVNVGIKKIYSSGRFTVLRELEAVDESVTNLHSMIQGNIDGGIKAEEFQNLVVDSRREAEKLSQGLDHLTKQVDEFFDIVLSGRDALLSNLRASETVFDQGMGGLSTTRQL</sequence>
<dbReference type="OrthoDB" id="694709at2759"/>
<accession>A0A6J1D2B3</accession>
<organism evidence="1 3">
    <name type="scientific">Momordica charantia</name>
    <name type="common">Bitter gourd</name>
    <name type="synonym">Balsam pear</name>
    <dbReference type="NCBI Taxonomy" id="3673"/>
    <lineage>
        <taxon>Eukaryota</taxon>
        <taxon>Viridiplantae</taxon>
        <taxon>Streptophyta</taxon>
        <taxon>Embryophyta</taxon>
        <taxon>Tracheophyta</taxon>
        <taxon>Spermatophyta</taxon>
        <taxon>Magnoliopsida</taxon>
        <taxon>eudicotyledons</taxon>
        <taxon>Gunneridae</taxon>
        <taxon>Pentapetalae</taxon>
        <taxon>rosids</taxon>
        <taxon>fabids</taxon>
        <taxon>Cucurbitales</taxon>
        <taxon>Cucurbitaceae</taxon>
        <taxon>Momordiceae</taxon>
        <taxon>Momordica</taxon>
    </lineage>
</organism>
<reference evidence="2 3" key="1">
    <citation type="submission" date="2025-04" db="UniProtKB">
        <authorList>
            <consortium name="RefSeq"/>
        </authorList>
    </citation>
    <scope>IDENTIFICATION</scope>
    <source>
        <strain evidence="2 3">OHB3-1</strain>
    </source>
</reference>
<evidence type="ECO:0000313" key="2">
    <source>
        <dbReference type="RefSeq" id="XP_022147420.1"/>
    </source>
</evidence>
<name>A0A6J1D2B3_MOMCH</name>
<protein>
    <submittedName>
        <fullName evidence="2 3">Protein BPS1, chloroplastic-like isoform X1</fullName>
    </submittedName>
</protein>
<dbReference type="AlphaFoldDB" id="A0A6J1D2B3"/>
<dbReference type="Proteomes" id="UP000504603">
    <property type="component" value="Unplaced"/>
</dbReference>
<dbReference type="InterPro" id="IPR004320">
    <property type="entry name" value="BPS1_pln"/>
</dbReference>
<dbReference type="PANTHER" id="PTHR31509">
    <property type="entry name" value="BPS1-LIKE PROTEIN"/>
    <property type="match status" value="1"/>
</dbReference>
<proteinExistence type="predicted"/>
<dbReference type="KEGG" id="mcha:111016351"/>
<dbReference type="GeneID" id="111016351"/>
<dbReference type="RefSeq" id="XP_022147420.1">
    <property type="nucleotide sequence ID" value="XM_022291728.1"/>
</dbReference>
<dbReference type="GO" id="GO:0048367">
    <property type="term" value="P:shoot system development"/>
    <property type="evidence" value="ECO:0007669"/>
    <property type="project" value="InterPro"/>
</dbReference>
<dbReference type="GO" id="GO:0048364">
    <property type="term" value="P:root development"/>
    <property type="evidence" value="ECO:0007669"/>
    <property type="project" value="InterPro"/>
</dbReference>
<dbReference type="RefSeq" id="XP_022147421.1">
    <property type="nucleotide sequence ID" value="XM_022291729.1"/>
</dbReference>
<gene>
    <name evidence="2 3" type="primary">LOC111016351</name>
</gene>
<dbReference type="Pfam" id="PF03087">
    <property type="entry name" value="BPS1"/>
    <property type="match status" value="1"/>
</dbReference>
<evidence type="ECO:0000313" key="3">
    <source>
        <dbReference type="RefSeq" id="XP_022147421.1"/>
    </source>
</evidence>
<keyword evidence="1" id="KW-1185">Reference proteome</keyword>